<dbReference type="SUPFAM" id="SSF48371">
    <property type="entry name" value="ARM repeat"/>
    <property type="match status" value="1"/>
</dbReference>
<feature type="region of interest" description="Disordered" evidence="5">
    <location>
        <begin position="298"/>
        <end position="317"/>
    </location>
</feature>
<evidence type="ECO:0000256" key="5">
    <source>
        <dbReference type="SAM" id="MobiDB-lite"/>
    </source>
</evidence>
<feature type="compositionally biased region" description="Basic and acidic residues" evidence="5">
    <location>
        <begin position="597"/>
        <end position="614"/>
    </location>
</feature>
<dbReference type="GeneID" id="40309747"/>
<evidence type="ECO:0000256" key="3">
    <source>
        <dbReference type="ARBA" id="ARBA00022448"/>
    </source>
</evidence>
<dbReference type="GO" id="GO:0005737">
    <property type="term" value="C:cytoplasm"/>
    <property type="evidence" value="ECO:0007669"/>
    <property type="project" value="TreeGrafter"/>
</dbReference>
<dbReference type="InterPro" id="IPR051345">
    <property type="entry name" value="Importin_beta-like_NTR"/>
</dbReference>
<evidence type="ECO:0008006" key="8">
    <source>
        <dbReference type="Google" id="ProtNLM"/>
    </source>
</evidence>
<accession>A0A2A9MF63</accession>
<evidence type="ECO:0000313" key="7">
    <source>
        <dbReference type="Proteomes" id="UP000224006"/>
    </source>
</evidence>
<dbReference type="PANTHER" id="PTHR12363:SF33">
    <property type="entry name" value="IMPORTIN-13"/>
    <property type="match status" value="1"/>
</dbReference>
<keyword evidence="7" id="KW-1185">Reference proteome</keyword>
<dbReference type="RefSeq" id="XP_029220634.1">
    <property type="nucleotide sequence ID" value="XM_029363268.1"/>
</dbReference>
<dbReference type="GO" id="GO:0006606">
    <property type="term" value="P:protein import into nucleus"/>
    <property type="evidence" value="ECO:0007669"/>
    <property type="project" value="TreeGrafter"/>
</dbReference>
<evidence type="ECO:0000256" key="2">
    <source>
        <dbReference type="ARBA" id="ARBA00007991"/>
    </source>
</evidence>
<comment type="subcellular location">
    <subcellularLocation>
        <location evidence="1">Nucleus</location>
    </subcellularLocation>
</comment>
<evidence type="ECO:0000256" key="4">
    <source>
        <dbReference type="ARBA" id="ARBA00023242"/>
    </source>
</evidence>
<dbReference type="KEGG" id="bbes:BESB_048170"/>
<dbReference type="EMBL" id="NWUJ01000003">
    <property type="protein sequence ID" value="PFH36625.1"/>
    <property type="molecule type" value="Genomic_DNA"/>
</dbReference>
<comment type="caution">
    <text evidence="6">The sequence shown here is derived from an EMBL/GenBank/DDBJ whole genome shotgun (WGS) entry which is preliminary data.</text>
</comment>
<comment type="similarity">
    <text evidence="2">Belongs to the importin beta family.</text>
</comment>
<organism evidence="6 7">
    <name type="scientific">Besnoitia besnoiti</name>
    <name type="common">Apicomplexan protozoan</name>
    <dbReference type="NCBI Taxonomy" id="94643"/>
    <lineage>
        <taxon>Eukaryota</taxon>
        <taxon>Sar</taxon>
        <taxon>Alveolata</taxon>
        <taxon>Apicomplexa</taxon>
        <taxon>Conoidasida</taxon>
        <taxon>Coccidia</taxon>
        <taxon>Eucoccidiorida</taxon>
        <taxon>Eimeriorina</taxon>
        <taxon>Sarcocystidae</taxon>
        <taxon>Besnoitia</taxon>
    </lineage>
</organism>
<dbReference type="Gene3D" id="1.25.10.10">
    <property type="entry name" value="Leucine-rich Repeat Variant"/>
    <property type="match status" value="2"/>
</dbReference>
<keyword evidence="3" id="KW-0813">Transport</keyword>
<feature type="region of interest" description="Disordered" evidence="5">
    <location>
        <begin position="593"/>
        <end position="614"/>
    </location>
</feature>
<dbReference type="VEuPathDB" id="ToxoDB:BESB_048170"/>
<dbReference type="InterPro" id="IPR011989">
    <property type="entry name" value="ARM-like"/>
</dbReference>
<dbReference type="OrthoDB" id="435593at2759"/>
<sequence length="1243" mass="135780">MALLGGVEEASGGDHGELVLRMLQTLYSSSDSHARRQADVWLRQWQKSAEAWEIAMEMLVRYSQLLSAPGSASELFSDEAVYFLCQTLRTKTMFDFHQLPLTSHEALCSQVLRLLQVFATDAERAPCADAAASSASSASAAVSRRHRAASTQLSLCLADLALQTADHWLNPVQVILQAFPPAREATAASFQAQSLLLLLLRHLAEESTSRRVMADETVRQRHLVNLTKSASTVMQTLLQLRDRVRERRRALEEEDRARVAGSQTPEAVAALAANNALLRSVLSCWRVWLTFLQPAEETQETASRADAPTPPPAETDLLGQQHQSSLALVFSDCVEVLACQETSAAGGAGGSEEEDPNEAAANCILRLLKSVTSSRQTLRSRCLRLEQERSRFRQGAGGDEGAFPSSFSPPSAAYYAQALGDSEAALKKAEAFEQQLLQEILTHCVGSLRVRLLAALQRQADDAQPGAAGAAFRDDYEALQTLTTLSRLYAGVAVFLIPVILRRSHKDPQLQELIHLLMRISEAPRTRGLVAHALGESLQSLAQHADDDLEEEGEEDALLVIEESMRFWMKLAEAASRTAAALGACADSGLVSKPAGRKADKEDTPRFDGEQAEETRQSLDALKEVYSHLLRECLRQLVMPKRVASASLSGDYDVYRRALLDCLEDCALVLSPERAALFAVEHLHQTRQRQEEESRAAATGLPAALQPKLQQSHERLLEGALVALAKLLSLVGDFASLKAHMQAPVGAISVVLGVEGFPHALELLHTTIYARLAAIDVLKQLFQHLLDDPGALQHALQMLVRQLLAAQPARDEAAGGSARDSEERQTMIQSLHLHAARAVCQLCTAATANVIASPTVNELVSLTKALANAKADEDVQMFVLEGVSAVASKITDTAAFLSVLEALCEPSIGGLQQTESDEHAICWQLDCLAVILRDAVCPGTAAAEPSERHLRVATFLTSSLWPLLSAQLDHHAAQQRIVEKSLRCLKHAVRCAGDLFKPQLPGLLTLLQKNAQSRLHCTYLYAAEWLAMQFAKDEQYQQVLMHLFQQLSRQALQAIQEQAGNVDACSDLVEDCYGMINRYIRHCPLLVSLSPDTVQQALVVARSAMYVQQREAAQVVFIFLDSCAFFCDEHRPVEPLSNAVGSLALEHLPALVEEAFRLLMEAPPSYVVALVEGFITTVAQVFGNRSVQWLARGLSGLPPSVLPSEAMKTQLLAKLSRPETGGVCEAVEDLAYRCEQVCLRNRA</sequence>
<name>A0A2A9MF63_BESBE</name>
<dbReference type="Pfam" id="PF24139">
    <property type="entry name" value="TPR_TNPO3_IPO13_4th"/>
    <property type="match status" value="1"/>
</dbReference>
<evidence type="ECO:0000313" key="6">
    <source>
        <dbReference type="EMBL" id="PFH36625.1"/>
    </source>
</evidence>
<gene>
    <name evidence="6" type="ORF">BESB_048170</name>
</gene>
<dbReference type="GO" id="GO:0005634">
    <property type="term" value="C:nucleus"/>
    <property type="evidence" value="ECO:0007669"/>
    <property type="project" value="UniProtKB-SubCell"/>
</dbReference>
<dbReference type="Proteomes" id="UP000224006">
    <property type="component" value="Chromosome III"/>
</dbReference>
<dbReference type="InterPro" id="IPR058537">
    <property type="entry name" value="TPR_TNPO3_IPO13_4th"/>
</dbReference>
<dbReference type="PANTHER" id="PTHR12363">
    <property type="entry name" value="TRANSPORTIN 3 AND IMPORTIN 13"/>
    <property type="match status" value="1"/>
</dbReference>
<reference evidence="6 7" key="1">
    <citation type="submission" date="2017-09" db="EMBL/GenBank/DDBJ databases">
        <title>Genome sequencing of Besnoitia besnoiti strain Bb-Ger1.</title>
        <authorList>
            <person name="Schares G."/>
            <person name="Venepally P."/>
            <person name="Lorenzi H.A."/>
        </authorList>
    </citation>
    <scope>NUCLEOTIDE SEQUENCE [LARGE SCALE GENOMIC DNA]</scope>
    <source>
        <strain evidence="6 7">Bb-Ger1</strain>
    </source>
</reference>
<keyword evidence="4" id="KW-0539">Nucleus</keyword>
<proteinExistence type="inferred from homology"/>
<evidence type="ECO:0000256" key="1">
    <source>
        <dbReference type="ARBA" id="ARBA00004123"/>
    </source>
</evidence>
<dbReference type="InterPro" id="IPR016024">
    <property type="entry name" value="ARM-type_fold"/>
</dbReference>
<protein>
    <recommendedName>
        <fullName evidence="8">Transportin-3</fullName>
    </recommendedName>
</protein>
<dbReference type="AlphaFoldDB" id="A0A2A9MF63"/>
<dbReference type="STRING" id="94643.A0A2A9MF63"/>